<evidence type="ECO:0000256" key="1">
    <source>
        <dbReference type="ARBA" id="ARBA00004429"/>
    </source>
</evidence>
<dbReference type="Proteomes" id="UP000250245">
    <property type="component" value="Unassembled WGS sequence"/>
</dbReference>
<feature type="transmembrane region" description="Helical" evidence="11">
    <location>
        <begin position="156"/>
        <end position="189"/>
    </location>
</feature>
<dbReference type="InterPro" id="IPR017871">
    <property type="entry name" value="ABC_transporter-like_CS"/>
</dbReference>
<dbReference type="Proteomes" id="UP000553981">
    <property type="component" value="Unassembled WGS sequence"/>
</dbReference>
<dbReference type="EC" id="3.6.3.44" evidence="15"/>
<evidence type="ECO:0000256" key="8">
    <source>
        <dbReference type="ARBA" id="ARBA00022989"/>
    </source>
</evidence>
<dbReference type="PANTHER" id="PTHR24221">
    <property type="entry name" value="ATP-BINDING CASSETTE SUB-FAMILY B"/>
    <property type="match status" value="1"/>
</dbReference>
<evidence type="ECO:0000256" key="4">
    <source>
        <dbReference type="ARBA" id="ARBA00022519"/>
    </source>
</evidence>
<dbReference type="SUPFAM" id="SSF52540">
    <property type="entry name" value="P-loop containing nucleoside triphosphate hydrolases"/>
    <property type="match status" value="1"/>
</dbReference>
<feature type="domain" description="ABC transmembrane type-1" evidence="13">
    <location>
        <begin position="28"/>
        <end position="311"/>
    </location>
</feature>
<evidence type="ECO:0000313" key="16">
    <source>
        <dbReference type="Proteomes" id="UP000250245"/>
    </source>
</evidence>
<dbReference type="EMBL" id="UASJ01000001">
    <property type="protein sequence ID" value="SQB63579.1"/>
    <property type="molecule type" value="Genomic_DNA"/>
</dbReference>
<evidence type="ECO:0000313" key="17">
    <source>
        <dbReference type="Proteomes" id="UP000553981"/>
    </source>
</evidence>
<dbReference type="InterPro" id="IPR036640">
    <property type="entry name" value="ABC1_TM_sf"/>
</dbReference>
<keyword evidence="5 11" id="KW-0812">Transmembrane</keyword>
<keyword evidence="9 11" id="KW-0472">Membrane</keyword>
<evidence type="ECO:0000313" key="14">
    <source>
        <dbReference type="EMBL" id="NMW86586.1"/>
    </source>
</evidence>
<feature type="domain" description="ABC transporter" evidence="12">
    <location>
        <begin position="345"/>
        <end position="578"/>
    </location>
</feature>
<keyword evidence="8 11" id="KW-1133">Transmembrane helix</keyword>
<evidence type="ECO:0000256" key="10">
    <source>
        <dbReference type="ARBA" id="ARBA00023455"/>
    </source>
</evidence>
<dbReference type="SMART" id="SM00382">
    <property type="entry name" value="AAA"/>
    <property type="match status" value="1"/>
</dbReference>
<keyword evidence="2" id="KW-0813">Transport</keyword>
<dbReference type="PROSITE" id="PS50929">
    <property type="entry name" value="ABC_TM1F"/>
    <property type="match status" value="1"/>
</dbReference>
<evidence type="ECO:0000313" key="15">
    <source>
        <dbReference type="EMBL" id="SQB63579.1"/>
    </source>
</evidence>
<evidence type="ECO:0000259" key="13">
    <source>
        <dbReference type="PROSITE" id="PS50929"/>
    </source>
</evidence>
<dbReference type="Pfam" id="PF00664">
    <property type="entry name" value="ABC_membrane"/>
    <property type="match status" value="1"/>
</dbReference>
<dbReference type="EMBL" id="JABCUI010000001">
    <property type="protein sequence ID" value="NMW86586.1"/>
    <property type="molecule type" value="Genomic_DNA"/>
</dbReference>
<dbReference type="PROSITE" id="PS50893">
    <property type="entry name" value="ABC_TRANSPORTER_2"/>
    <property type="match status" value="1"/>
</dbReference>
<dbReference type="Gene3D" id="1.20.1560.10">
    <property type="entry name" value="ABC transporter type 1, transmembrane domain"/>
    <property type="match status" value="1"/>
</dbReference>
<evidence type="ECO:0000256" key="7">
    <source>
        <dbReference type="ARBA" id="ARBA00022840"/>
    </source>
</evidence>
<keyword evidence="3" id="KW-1003">Cell membrane</keyword>
<dbReference type="Pfam" id="PF00005">
    <property type="entry name" value="ABC_tran"/>
    <property type="match status" value="1"/>
</dbReference>
<organism evidence="15 16">
    <name type="scientific">Mobiluncus curtisii</name>
    <dbReference type="NCBI Taxonomy" id="2051"/>
    <lineage>
        <taxon>Bacteria</taxon>
        <taxon>Bacillati</taxon>
        <taxon>Actinomycetota</taxon>
        <taxon>Actinomycetes</taxon>
        <taxon>Actinomycetales</taxon>
        <taxon>Actinomycetaceae</taxon>
        <taxon>Mobiluncus</taxon>
    </lineage>
</organism>
<dbReference type="PANTHER" id="PTHR24221:SF654">
    <property type="entry name" value="ATP-BINDING CASSETTE SUB-FAMILY B MEMBER 6"/>
    <property type="match status" value="1"/>
</dbReference>
<keyword evidence="4" id="KW-0997">Cell inner membrane</keyword>
<dbReference type="Gene3D" id="3.40.50.300">
    <property type="entry name" value="P-loop containing nucleotide triphosphate hydrolases"/>
    <property type="match status" value="1"/>
</dbReference>
<protein>
    <submittedName>
        <fullName evidence="14">ABC transporter ATP-binding protein</fullName>
    </submittedName>
    <submittedName>
        <fullName evidence="15">Multidrug resistance ABC transporter ATP-binding and permease protein</fullName>
        <ecNumber evidence="15">3.6.3.44</ecNumber>
    </submittedName>
</protein>
<evidence type="ECO:0000256" key="5">
    <source>
        <dbReference type="ARBA" id="ARBA00022692"/>
    </source>
</evidence>
<comment type="similarity">
    <text evidence="10">Belongs to the ABC transporter superfamily. Siderophore-Fe(3+) uptake transporter (SIUT) (TC 3.A.1.21) family.</text>
</comment>
<feature type="transmembrane region" description="Helical" evidence="11">
    <location>
        <begin position="64"/>
        <end position="85"/>
    </location>
</feature>
<dbReference type="InterPro" id="IPR039421">
    <property type="entry name" value="Type_1_exporter"/>
</dbReference>
<reference evidence="14 17" key="2">
    <citation type="submission" date="2020-04" db="EMBL/GenBank/DDBJ databases">
        <title>Antimicrobial susceptibility and clonality of vaginal-derived multi-drug resistant Mobiluncus isolates in China.</title>
        <authorList>
            <person name="Zhang X."/>
        </authorList>
    </citation>
    <scope>NUCLEOTIDE SEQUENCE [LARGE SCALE GENOMIC DNA]</scope>
    <source>
        <strain evidence="14 17">19</strain>
    </source>
</reference>
<feature type="transmembrane region" description="Helical" evidence="11">
    <location>
        <begin position="284"/>
        <end position="302"/>
    </location>
</feature>
<reference evidence="15 16" key="1">
    <citation type="submission" date="2018-06" db="EMBL/GenBank/DDBJ databases">
        <authorList>
            <consortium name="Pathogen Informatics"/>
            <person name="Doyle S."/>
        </authorList>
    </citation>
    <scope>NUCLEOTIDE SEQUENCE [LARGE SCALE GENOMIC DNA]</scope>
    <source>
        <strain evidence="15 16">NCTC11820</strain>
    </source>
</reference>
<feature type="transmembrane region" description="Helical" evidence="11">
    <location>
        <begin position="28"/>
        <end position="52"/>
    </location>
</feature>
<proteinExistence type="inferred from homology"/>
<dbReference type="GO" id="GO:0016887">
    <property type="term" value="F:ATP hydrolysis activity"/>
    <property type="evidence" value="ECO:0007669"/>
    <property type="project" value="InterPro"/>
</dbReference>
<dbReference type="SUPFAM" id="SSF90123">
    <property type="entry name" value="ABC transporter transmembrane region"/>
    <property type="match status" value="1"/>
</dbReference>
<evidence type="ECO:0000259" key="12">
    <source>
        <dbReference type="PROSITE" id="PS50893"/>
    </source>
</evidence>
<dbReference type="InterPro" id="IPR027417">
    <property type="entry name" value="P-loop_NTPase"/>
</dbReference>
<keyword evidence="7 15" id="KW-0067">ATP-binding</keyword>
<dbReference type="FunFam" id="3.40.50.300:FF:000221">
    <property type="entry name" value="Multidrug ABC transporter ATP-binding protein"/>
    <property type="match status" value="1"/>
</dbReference>
<accession>A0A2X3AL47</accession>
<dbReference type="InterPro" id="IPR003593">
    <property type="entry name" value="AAA+_ATPase"/>
</dbReference>
<feature type="transmembrane region" description="Helical" evidence="11">
    <location>
        <begin position="250"/>
        <end position="272"/>
    </location>
</feature>
<comment type="subcellular location">
    <subcellularLocation>
        <location evidence="1">Cell inner membrane</location>
        <topology evidence="1">Multi-pass membrane protein</topology>
    </subcellularLocation>
</comment>
<dbReference type="RefSeq" id="WP_036324988.1">
    <property type="nucleotide sequence ID" value="NZ_CAMYEK010000002.1"/>
</dbReference>
<evidence type="ECO:0000256" key="2">
    <source>
        <dbReference type="ARBA" id="ARBA00022448"/>
    </source>
</evidence>
<dbReference type="GO" id="GO:0005524">
    <property type="term" value="F:ATP binding"/>
    <property type="evidence" value="ECO:0007669"/>
    <property type="project" value="UniProtKB-KW"/>
</dbReference>
<dbReference type="GeneID" id="55564489"/>
<evidence type="ECO:0000256" key="6">
    <source>
        <dbReference type="ARBA" id="ARBA00022741"/>
    </source>
</evidence>
<sequence length="581" mass="64372">MKQILYRDAFGPILRLLPGLSRYKKHEALIFVMLLIHRICVTAINVMSAALVSRILILREVDQLACWMLISLGLLVLSVGLSWWLDMWFAHVYSYKIIADLRVDLFDAINRISPAGLRHRKTGDVAAAAMSDVEITEWFYAHTVIDFLATHVANLIFTIAMIILVGPSGLILLVVTTLILLVPILTLTLQTKQGDNIRRSLANQKGRCLEMIQGSREIMSLGLANLQLDAIRDSTLEVQRHKRSYLIRSGIEIAVSQLMISAATIGALAWLLGLMHSGKVNLASIPPAMMLLSASCIAALSISSMLRKLGEVSGATSRYFELIDKPRQVHDHGNTAEFTDGLLSLEFRDVCFQYDQAKVINDFSLLIPAGSSVALVGRTGAGKSTLAALVVRLYEPQSGEIYIDGKRIDSIPLKQLRQLVTLVPQHPYIFRGTIRDNLLMAKPSASEDELWQSLKIAQIMDTIRNLPKQLDTVIGERGATLSGGQRQRLSLAQAFLRNSSIVIFDESVSNLDPKLEQELIEASRFIYEGRTTITIAHRLSTIKSADCVAFLHEGKLAAFGPHSELIQHCEPYREFVAPTSA</sequence>
<dbReference type="InterPro" id="IPR003439">
    <property type="entry name" value="ABC_transporter-like_ATP-bd"/>
</dbReference>
<dbReference type="GO" id="GO:0034040">
    <property type="term" value="F:ATPase-coupled lipid transmembrane transporter activity"/>
    <property type="evidence" value="ECO:0007669"/>
    <property type="project" value="TreeGrafter"/>
</dbReference>
<name>A0A2X3AL47_9ACTO</name>
<evidence type="ECO:0000256" key="9">
    <source>
        <dbReference type="ARBA" id="ARBA00023136"/>
    </source>
</evidence>
<dbReference type="InterPro" id="IPR011527">
    <property type="entry name" value="ABC1_TM_dom"/>
</dbReference>
<dbReference type="PROSITE" id="PS00211">
    <property type="entry name" value="ABC_TRANSPORTER_1"/>
    <property type="match status" value="1"/>
</dbReference>
<dbReference type="AlphaFoldDB" id="A0A2X3AL47"/>
<gene>
    <name evidence="15" type="primary">lmrA</name>
    <name evidence="14" type="ORF">HHJ67_02310</name>
    <name evidence="15" type="ORF">NCTC11820_00361</name>
</gene>
<keyword evidence="6" id="KW-0547">Nucleotide-binding</keyword>
<dbReference type="GO" id="GO:0005886">
    <property type="term" value="C:plasma membrane"/>
    <property type="evidence" value="ECO:0007669"/>
    <property type="project" value="UniProtKB-SubCell"/>
</dbReference>
<evidence type="ECO:0000256" key="11">
    <source>
        <dbReference type="SAM" id="Phobius"/>
    </source>
</evidence>
<keyword evidence="15" id="KW-0378">Hydrolase</keyword>
<dbReference type="GO" id="GO:0140359">
    <property type="term" value="F:ABC-type transporter activity"/>
    <property type="evidence" value="ECO:0007669"/>
    <property type="project" value="InterPro"/>
</dbReference>
<evidence type="ECO:0000256" key="3">
    <source>
        <dbReference type="ARBA" id="ARBA00022475"/>
    </source>
</evidence>